<dbReference type="AlphaFoldDB" id="A0A815N4L1"/>
<dbReference type="InterPro" id="IPR016024">
    <property type="entry name" value="ARM-type_fold"/>
</dbReference>
<dbReference type="Proteomes" id="UP000663845">
    <property type="component" value="Unassembled WGS sequence"/>
</dbReference>
<proteinExistence type="predicted"/>
<evidence type="ECO:0000313" key="1">
    <source>
        <dbReference type="EMBL" id="CAF1434079.1"/>
    </source>
</evidence>
<evidence type="ECO:0000313" key="2">
    <source>
        <dbReference type="Proteomes" id="UP000663845"/>
    </source>
</evidence>
<sequence length="868" mass="101530">MENYVLALFWESKFRFTSDLQNVDYDYFQKFSTNYSKSCKDLIIEEQQRILEANELNDVRQKDIQLFAASFSFARLCHVQFRYDKNTNMGQFVAGNEQIVSAIENINDQILSIIAMHNISYMDYTSILSSNPYEKLRSTVAYSLLKLLPNLPLLTCALMVFRCQSICEDFPSIFQDLSEIIAKQLLTIPLDEEIVENQKAVYVALNAMEDSSLNILLIEFEKQFQNVDKFSHMNSIIFHDYFTTTTSFGELDEVLLSCMEIITLEMATLITNYIENNYEKELGEISGRLIERIIVEKDAQPVLLQLLNLPAKESRKSLFCYIALLLAKQGSIALNSIDYIKSFCQTTIDEQFKYIIKQYLELPCIDSEPIRQILETLLRCIRHSSLHIDATIRSCEIMKLILQLENEERRTNNGCVLCDSYFMLINGCSFEVQNYLLEYLNANSKVQNSINEQRLIRIITWIMQHFATKECPVSDVLYKYMISLFHDQKFSRIQEIIINSFQYIFMKMFGKNIFTNQDVKQLLEDTINLCVKTIDDNSENLLANCLHAYGYCLRFYKYYCNEKPSNEMIKLLTKLSQTYSSSFVATRAGQCLLIIELYIDRGSISDWLNKTNLNVEQIYNIFIHCTSDEHQLLGYFNKEKALNHILLQHPTDLLPKFMNEMYMYLNEKPMNCNLSKRLFSYINATKNLCRDNFTIFRTIMEKYFYNIEQFKILLYQISKQGNNDIQKECILLYTHFGEVTSDFITMLLNNVQYAMFLLPRIEALIANKRILLDRDIIEHLHEALQLPSKEKYALQLLTSLAQVDFISVLEVFKQISDIINKRYSLEENNYQQDCEQLIGALLKFTCIQAGTLSSDRLSQLKCMMHFSF</sequence>
<accession>A0A815N4L1</accession>
<gene>
    <name evidence="1" type="ORF">JYZ213_LOCUS39740</name>
</gene>
<dbReference type="SUPFAM" id="SSF48371">
    <property type="entry name" value="ARM repeat"/>
    <property type="match status" value="1"/>
</dbReference>
<reference evidence="1" key="1">
    <citation type="submission" date="2021-02" db="EMBL/GenBank/DDBJ databases">
        <authorList>
            <person name="Nowell W R."/>
        </authorList>
    </citation>
    <scope>NUCLEOTIDE SEQUENCE</scope>
</reference>
<dbReference type="EMBL" id="CAJNOG010001339">
    <property type="protein sequence ID" value="CAF1434079.1"/>
    <property type="molecule type" value="Genomic_DNA"/>
</dbReference>
<organism evidence="1 2">
    <name type="scientific">Adineta steineri</name>
    <dbReference type="NCBI Taxonomy" id="433720"/>
    <lineage>
        <taxon>Eukaryota</taxon>
        <taxon>Metazoa</taxon>
        <taxon>Spiralia</taxon>
        <taxon>Gnathifera</taxon>
        <taxon>Rotifera</taxon>
        <taxon>Eurotatoria</taxon>
        <taxon>Bdelloidea</taxon>
        <taxon>Adinetida</taxon>
        <taxon>Adinetidae</taxon>
        <taxon>Adineta</taxon>
    </lineage>
</organism>
<comment type="caution">
    <text evidence="1">The sequence shown here is derived from an EMBL/GenBank/DDBJ whole genome shotgun (WGS) entry which is preliminary data.</text>
</comment>
<name>A0A815N4L1_9BILA</name>
<protein>
    <submittedName>
        <fullName evidence="1">Uncharacterized protein</fullName>
    </submittedName>
</protein>